<keyword evidence="4" id="KW-1185">Reference proteome</keyword>
<accession>A0A8C5CE66</accession>
<evidence type="ECO:0008006" key="5">
    <source>
        <dbReference type="Google" id="ProtNLM"/>
    </source>
</evidence>
<evidence type="ECO:0000256" key="1">
    <source>
        <dbReference type="SAM" id="Coils"/>
    </source>
</evidence>
<dbReference type="GeneTree" id="ENSGT01140000282613"/>
<evidence type="ECO:0000313" key="3">
    <source>
        <dbReference type="Ensembl" id="ENSGMOP00000060112.1"/>
    </source>
</evidence>
<dbReference type="Gene3D" id="3.40.50.12700">
    <property type="match status" value="1"/>
</dbReference>
<keyword evidence="1" id="KW-0175">Coiled coil</keyword>
<sequence length="388" mass="42100">MPIEDDPRLTIANNKIANLKKDIRQLSDELRNKESLLASVMDLAADQSKQIASLSAAFQDTVVWDPLTSTCHRPSSCSPPNRQSSWTEVVIRGCKSGPEGAPTPPLGLSNRYAALSGDSPAPSADAPAVPARSKADRSQNSTPAALQPLVANNAAGSRHRILREAVLRHSGVLPRPQPVSPAPRADIAAPRPLSPVGPCSVDTAIPLSGSKVPRLSAPRPLFLPTTLIVGDSIIRNTRFFNAATHSFPGATVPVIISKLPGLLRSLQSSIRRVIVHVGTYDTAREQSELIKKDFYNLFHFLSSCDKSVYFSGPIPSLGRGVGRFSRLLSLHTWLQSTCTALKFGFINNFDLFWDRSHLFRPDGIHPNWLGNKMLTANLQHTVQSTSHA</sequence>
<feature type="coiled-coil region" evidence="1">
    <location>
        <begin position="9"/>
        <end position="43"/>
    </location>
</feature>
<name>A0A8C5CE66_GADMO</name>
<reference evidence="3" key="1">
    <citation type="submission" date="2025-08" db="UniProtKB">
        <authorList>
            <consortium name="Ensembl"/>
        </authorList>
    </citation>
    <scope>IDENTIFICATION</scope>
</reference>
<reference evidence="3" key="2">
    <citation type="submission" date="2025-09" db="UniProtKB">
        <authorList>
            <consortium name="Ensembl"/>
        </authorList>
    </citation>
    <scope>IDENTIFICATION</scope>
</reference>
<organism evidence="3 4">
    <name type="scientific">Gadus morhua</name>
    <name type="common">Atlantic cod</name>
    <dbReference type="NCBI Taxonomy" id="8049"/>
    <lineage>
        <taxon>Eukaryota</taxon>
        <taxon>Metazoa</taxon>
        <taxon>Chordata</taxon>
        <taxon>Craniata</taxon>
        <taxon>Vertebrata</taxon>
        <taxon>Euteleostomi</taxon>
        <taxon>Actinopterygii</taxon>
        <taxon>Neopterygii</taxon>
        <taxon>Teleostei</taxon>
        <taxon>Neoteleostei</taxon>
        <taxon>Acanthomorphata</taxon>
        <taxon>Zeiogadaria</taxon>
        <taxon>Gadariae</taxon>
        <taxon>Gadiformes</taxon>
        <taxon>Gadoidei</taxon>
        <taxon>Gadidae</taxon>
        <taxon>Gadus</taxon>
    </lineage>
</organism>
<protein>
    <recommendedName>
        <fullName evidence="5">SGNH hydrolase-type esterase domain-containing protein</fullName>
    </recommendedName>
</protein>
<dbReference type="CDD" id="cd00229">
    <property type="entry name" value="SGNH_hydrolase"/>
    <property type="match status" value="1"/>
</dbReference>
<feature type="compositionally biased region" description="Low complexity" evidence="2">
    <location>
        <begin position="113"/>
        <end position="132"/>
    </location>
</feature>
<dbReference type="OMA" id="ACAPRIS"/>
<proteinExistence type="predicted"/>
<dbReference type="Gene3D" id="3.40.50.12690">
    <property type="match status" value="1"/>
</dbReference>
<evidence type="ECO:0000313" key="4">
    <source>
        <dbReference type="Proteomes" id="UP000694546"/>
    </source>
</evidence>
<dbReference type="SUPFAM" id="SSF52266">
    <property type="entry name" value="SGNH hydrolase"/>
    <property type="match status" value="1"/>
</dbReference>
<dbReference type="AlphaFoldDB" id="A0A8C5CE66"/>
<evidence type="ECO:0000256" key="2">
    <source>
        <dbReference type="SAM" id="MobiDB-lite"/>
    </source>
</evidence>
<dbReference type="Ensembl" id="ENSGMOT00000074738.1">
    <property type="protein sequence ID" value="ENSGMOP00000060112.1"/>
    <property type="gene ID" value="ENSGMOG00000035403.1"/>
</dbReference>
<feature type="region of interest" description="Disordered" evidence="2">
    <location>
        <begin position="96"/>
        <end position="149"/>
    </location>
</feature>
<dbReference type="Proteomes" id="UP000694546">
    <property type="component" value="Chromosome 11"/>
</dbReference>